<evidence type="ECO:0000256" key="12">
    <source>
        <dbReference type="ARBA" id="ARBA00023136"/>
    </source>
</evidence>
<dbReference type="SMART" id="SM00408">
    <property type="entry name" value="IGc2"/>
    <property type="match status" value="3"/>
</dbReference>
<dbReference type="Pfam" id="PF07679">
    <property type="entry name" value="I-set"/>
    <property type="match status" value="1"/>
</dbReference>
<evidence type="ECO:0000256" key="14">
    <source>
        <dbReference type="ARBA" id="ARBA00023157"/>
    </source>
</evidence>
<dbReference type="SMART" id="SM00409">
    <property type="entry name" value="IG"/>
    <property type="match status" value="3"/>
</dbReference>
<keyword evidence="4" id="KW-0808">Transferase</keyword>
<dbReference type="FunFam" id="2.60.40.10:FF:000020">
    <property type="entry name" value="Fibroblast growth factor receptor"/>
    <property type="match status" value="1"/>
</dbReference>
<dbReference type="InterPro" id="IPR003599">
    <property type="entry name" value="Ig_sub"/>
</dbReference>
<keyword evidence="21" id="KW-1185">Reference proteome</keyword>
<dbReference type="PANTHER" id="PTHR45080:SF8">
    <property type="entry name" value="IG-LIKE DOMAIN-CONTAINING PROTEIN"/>
    <property type="match status" value="1"/>
</dbReference>
<keyword evidence="7" id="KW-0677">Repeat</keyword>
<keyword evidence="16" id="KW-0325">Glycoprotein</keyword>
<keyword evidence="10" id="KW-0067">ATP-binding</keyword>
<dbReference type="EC" id="2.7.10.1" evidence="2"/>
<evidence type="ECO:0000313" key="21">
    <source>
        <dbReference type="Proteomes" id="UP000694843"/>
    </source>
</evidence>
<proteinExistence type="predicted"/>
<feature type="domain" description="Ig-like" evidence="20">
    <location>
        <begin position="103"/>
        <end position="181"/>
    </location>
</feature>
<feature type="domain" description="Ig-like" evidence="20">
    <location>
        <begin position="4"/>
        <end position="84"/>
    </location>
</feature>
<dbReference type="GO" id="GO:0030424">
    <property type="term" value="C:axon"/>
    <property type="evidence" value="ECO:0007669"/>
    <property type="project" value="TreeGrafter"/>
</dbReference>
<evidence type="ECO:0000256" key="16">
    <source>
        <dbReference type="ARBA" id="ARBA00023180"/>
    </source>
</evidence>
<dbReference type="GO" id="GO:0004714">
    <property type="term" value="F:transmembrane receptor protein tyrosine kinase activity"/>
    <property type="evidence" value="ECO:0007669"/>
    <property type="project" value="UniProtKB-EC"/>
</dbReference>
<dbReference type="GO" id="GO:0008046">
    <property type="term" value="F:axon guidance receptor activity"/>
    <property type="evidence" value="ECO:0007669"/>
    <property type="project" value="TreeGrafter"/>
</dbReference>
<dbReference type="GO" id="GO:0005524">
    <property type="term" value="F:ATP binding"/>
    <property type="evidence" value="ECO:0007669"/>
    <property type="project" value="UniProtKB-KW"/>
</dbReference>
<protein>
    <recommendedName>
        <fullName evidence="2">receptor protein-tyrosine kinase</fullName>
        <ecNumber evidence="2">2.7.10.1</ecNumber>
    </recommendedName>
</protein>
<feature type="region of interest" description="Disordered" evidence="18">
    <location>
        <begin position="649"/>
        <end position="694"/>
    </location>
</feature>
<evidence type="ECO:0000256" key="6">
    <source>
        <dbReference type="ARBA" id="ARBA00022729"/>
    </source>
</evidence>
<reference evidence="22" key="1">
    <citation type="submission" date="2025-08" db="UniProtKB">
        <authorList>
            <consortium name="RefSeq"/>
        </authorList>
    </citation>
    <scope>IDENTIFICATION</scope>
    <source>
        <tissue evidence="22">Whole organism</tissue>
    </source>
</reference>
<evidence type="ECO:0000256" key="3">
    <source>
        <dbReference type="ARBA" id="ARBA00022553"/>
    </source>
</evidence>
<feature type="compositionally biased region" description="Pro residues" evidence="18">
    <location>
        <begin position="197"/>
        <end position="220"/>
    </location>
</feature>
<organism evidence="21 22">
    <name type="scientific">Hyalella azteca</name>
    <name type="common">Amphipod</name>
    <dbReference type="NCBI Taxonomy" id="294128"/>
    <lineage>
        <taxon>Eukaryota</taxon>
        <taxon>Metazoa</taxon>
        <taxon>Ecdysozoa</taxon>
        <taxon>Arthropoda</taxon>
        <taxon>Crustacea</taxon>
        <taxon>Multicrustacea</taxon>
        <taxon>Malacostraca</taxon>
        <taxon>Eumalacostraca</taxon>
        <taxon>Peracarida</taxon>
        <taxon>Amphipoda</taxon>
        <taxon>Senticaudata</taxon>
        <taxon>Talitrida</taxon>
        <taxon>Talitroidea</taxon>
        <taxon>Hyalellidae</taxon>
        <taxon>Hyalella</taxon>
    </lineage>
</organism>
<feature type="domain" description="Ig-like" evidence="20">
    <location>
        <begin position="220"/>
        <end position="334"/>
    </location>
</feature>
<keyword evidence="13" id="KW-0829">Tyrosine-protein kinase</keyword>
<evidence type="ECO:0000256" key="8">
    <source>
        <dbReference type="ARBA" id="ARBA00022741"/>
    </source>
</evidence>
<dbReference type="PROSITE" id="PS50835">
    <property type="entry name" value="IG_LIKE"/>
    <property type="match status" value="3"/>
</dbReference>
<dbReference type="OMA" id="GHECESQ"/>
<feature type="compositionally biased region" description="Polar residues" evidence="18">
    <location>
        <begin position="578"/>
        <end position="589"/>
    </location>
</feature>
<dbReference type="InterPro" id="IPR050958">
    <property type="entry name" value="Cell_Adh-Cytoskel_Orgn"/>
</dbReference>
<dbReference type="Gene3D" id="2.60.40.10">
    <property type="entry name" value="Immunoglobulins"/>
    <property type="match status" value="3"/>
</dbReference>
<evidence type="ECO:0000256" key="1">
    <source>
        <dbReference type="ARBA" id="ARBA00004167"/>
    </source>
</evidence>
<dbReference type="GO" id="GO:0007156">
    <property type="term" value="P:homophilic cell adhesion via plasma membrane adhesion molecules"/>
    <property type="evidence" value="ECO:0007669"/>
    <property type="project" value="TreeGrafter"/>
</dbReference>
<dbReference type="FunFam" id="2.60.40.10:FF:000107">
    <property type="entry name" value="Myosin, light chain kinase a"/>
    <property type="match status" value="1"/>
</dbReference>
<evidence type="ECO:0000256" key="10">
    <source>
        <dbReference type="ARBA" id="ARBA00022840"/>
    </source>
</evidence>
<keyword evidence="15" id="KW-0675">Receptor</keyword>
<keyword evidence="6" id="KW-0732">Signal</keyword>
<evidence type="ECO:0000256" key="9">
    <source>
        <dbReference type="ARBA" id="ARBA00022777"/>
    </source>
</evidence>
<evidence type="ECO:0000256" key="15">
    <source>
        <dbReference type="ARBA" id="ARBA00023170"/>
    </source>
</evidence>
<evidence type="ECO:0000256" key="11">
    <source>
        <dbReference type="ARBA" id="ARBA00022989"/>
    </source>
</evidence>
<evidence type="ECO:0000256" key="18">
    <source>
        <dbReference type="SAM" id="MobiDB-lite"/>
    </source>
</evidence>
<dbReference type="OrthoDB" id="6346955at2759"/>
<dbReference type="AlphaFoldDB" id="A0A8B7NTS5"/>
<evidence type="ECO:0000256" key="5">
    <source>
        <dbReference type="ARBA" id="ARBA00022692"/>
    </source>
</evidence>
<accession>A0A8B7NTS5</accession>
<dbReference type="InterPro" id="IPR036179">
    <property type="entry name" value="Ig-like_dom_sf"/>
</dbReference>
<dbReference type="PANTHER" id="PTHR45080">
    <property type="entry name" value="CONTACTIN 5"/>
    <property type="match status" value="1"/>
</dbReference>
<evidence type="ECO:0000256" key="13">
    <source>
        <dbReference type="ARBA" id="ARBA00023137"/>
    </source>
</evidence>
<keyword evidence="8" id="KW-0547">Nucleotide-binding</keyword>
<evidence type="ECO:0000259" key="20">
    <source>
        <dbReference type="PROSITE" id="PS50835"/>
    </source>
</evidence>
<dbReference type="RefSeq" id="XP_018017110.1">
    <property type="nucleotide sequence ID" value="XM_018161621.2"/>
</dbReference>
<dbReference type="InterPro" id="IPR007110">
    <property type="entry name" value="Ig-like_dom"/>
</dbReference>
<feature type="region of interest" description="Disordered" evidence="18">
    <location>
        <begin position="522"/>
        <end position="620"/>
    </location>
</feature>
<feature type="transmembrane region" description="Helical" evidence="19">
    <location>
        <begin position="357"/>
        <end position="379"/>
    </location>
</feature>
<dbReference type="InterPro" id="IPR003598">
    <property type="entry name" value="Ig_sub2"/>
</dbReference>
<keyword evidence="12 19" id="KW-0472">Membrane</keyword>
<evidence type="ECO:0000256" key="17">
    <source>
        <dbReference type="ARBA" id="ARBA00023319"/>
    </source>
</evidence>
<dbReference type="Proteomes" id="UP000694843">
    <property type="component" value="Unplaced"/>
</dbReference>
<keyword evidence="3" id="KW-0597">Phosphoprotein</keyword>
<dbReference type="GO" id="GO:0005886">
    <property type="term" value="C:plasma membrane"/>
    <property type="evidence" value="ECO:0007669"/>
    <property type="project" value="TreeGrafter"/>
</dbReference>
<feature type="region of interest" description="Disordered" evidence="18">
    <location>
        <begin position="193"/>
        <end position="222"/>
    </location>
</feature>
<dbReference type="InterPro" id="IPR013783">
    <property type="entry name" value="Ig-like_fold"/>
</dbReference>
<keyword evidence="9" id="KW-0418">Kinase</keyword>
<dbReference type="CDD" id="cd00096">
    <property type="entry name" value="Ig"/>
    <property type="match status" value="1"/>
</dbReference>
<evidence type="ECO:0000256" key="2">
    <source>
        <dbReference type="ARBA" id="ARBA00011902"/>
    </source>
</evidence>
<evidence type="ECO:0000256" key="19">
    <source>
        <dbReference type="SAM" id="Phobius"/>
    </source>
</evidence>
<evidence type="ECO:0000313" key="22">
    <source>
        <dbReference type="RefSeq" id="XP_018017110.1"/>
    </source>
</evidence>
<dbReference type="GO" id="GO:0043025">
    <property type="term" value="C:neuronal cell body"/>
    <property type="evidence" value="ECO:0007669"/>
    <property type="project" value="TreeGrafter"/>
</dbReference>
<evidence type="ECO:0000256" key="4">
    <source>
        <dbReference type="ARBA" id="ARBA00022679"/>
    </source>
</evidence>
<dbReference type="GO" id="GO:0050808">
    <property type="term" value="P:synapse organization"/>
    <property type="evidence" value="ECO:0007669"/>
    <property type="project" value="TreeGrafter"/>
</dbReference>
<name>A0A8B7NTS5_HYAAZ</name>
<keyword evidence="5 19" id="KW-0812">Transmembrane</keyword>
<dbReference type="GeneID" id="108673748"/>
<sequence>MAPPRVELVSPYVLLTVGQKHRLTCPIRGSPSPIYEWFKDGEDIAYWHRYVDRGNHLKLKEVDLQDEGTYTCKAVNGFGQENFTFHVIVVEEDLPTGHQLVPPTLTEVSPSSPIVVEPGEEVNLKCYAQGYPDPQIHWIKEGISLAHRGTSLAVQSSSRGVSEHYSCTAKNVVGVATANFTLIVVGAVQPIQSHNAPPSPPPPLSPRGAPPPPRGAPQPPEDLVVLGAFNTTVKLGGNTTLQCTVTADLTPKISWLKEIPPSPSHKNNRTMNLENRLFLIIKSTVSPAIQPSSDATKTYLFNLEIENAQLEDQGLYGCLGANALGYSYREAYLRVISERPPPVWDEELVTESQPTKLTFTFIMSAGVSVIVLTVIVVVCKVHCKSRSKSATTTTTKLASPSPLMNKYDDPASFVPLNPEKKSLPGLQQAITNKINPKHDTMSSDSTLPLPPPVLHTEASFQHESLVYPPGRSRPLPHGPRFTDHYVYPSENSYMDPGYCDPYMEKIGHECESQSSLDVYSDALHIPHPNTPNPLLPPQNHHSYHSDVGPHSSPSTIHTPLPNTPQLTRYPAGHPRVANKSNDSGFNETRSNSKRSDSRTTTVTSNANSLLREGGGRVPSEQYYNSVSSSYGGEGVGNYSSPVQHAYNSFPVNNYHRNNPNSSFNNITQSSEHSYAQLTPRSSSPATQFGRSFPMTSDGQSQFVVHCNL</sequence>
<dbReference type="SUPFAM" id="SSF48726">
    <property type="entry name" value="Immunoglobulin"/>
    <property type="match status" value="3"/>
</dbReference>
<comment type="subcellular location">
    <subcellularLocation>
        <location evidence="1">Membrane</location>
        <topology evidence="1">Single-pass membrane protein</topology>
    </subcellularLocation>
</comment>
<dbReference type="InterPro" id="IPR013098">
    <property type="entry name" value="Ig_I-set"/>
</dbReference>
<keyword evidence="11 19" id="KW-1133">Transmembrane helix</keyword>
<dbReference type="KEGG" id="hazt:108673748"/>
<feature type="compositionally biased region" description="Polar residues" evidence="18">
    <location>
        <begin position="598"/>
        <end position="608"/>
    </location>
</feature>
<gene>
    <name evidence="22" type="primary">LOC108673748</name>
</gene>
<evidence type="ECO:0000256" key="7">
    <source>
        <dbReference type="ARBA" id="ARBA00022737"/>
    </source>
</evidence>
<dbReference type="Pfam" id="PF13927">
    <property type="entry name" value="Ig_3"/>
    <property type="match status" value="2"/>
</dbReference>
<keyword evidence="17" id="KW-0393">Immunoglobulin domain</keyword>
<keyword evidence="14" id="KW-1015">Disulfide bond</keyword>